<dbReference type="SMART" id="SM00345">
    <property type="entry name" value="HTH_GNTR"/>
    <property type="match status" value="1"/>
</dbReference>
<dbReference type="GO" id="GO:0000976">
    <property type="term" value="F:transcription cis-regulatory region binding"/>
    <property type="evidence" value="ECO:0007669"/>
    <property type="project" value="TreeGrafter"/>
</dbReference>
<protein>
    <submittedName>
        <fullName evidence="5">Substrate-binding domain-containing protein</fullName>
    </submittedName>
</protein>
<gene>
    <name evidence="5" type="ORF">FYJ85_05850</name>
</gene>
<dbReference type="InterPro" id="IPR028082">
    <property type="entry name" value="Peripla_BP_I"/>
</dbReference>
<evidence type="ECO:0000259" key="4">
    <source>
        <dbReference type="PROSITE" id="PS50949"/>
    </source>
</evidence>
<dbReference type="PANTHER" id="PTHR30146:SF109">
    <property type="entry name" value="HTH-TYPE TRANSCRIPTIONAL REGULATOR GALS"/>
    <property type="match status" value="1"/>
</dbReference>
<dbReference type="PROSITE" id="PS50949">
    <property type="entry name" value="HTH_GNTR"/>
    <property type="match status" value="1"/>
</dbReference>
<keyword evidence="2" id="KW-0238">DNA-binding</keyword>
<dbReference type="GO" id="GO:0003700">
    <property type="term" value="F:DNA-binding transcription factor activity"/>
    <property type="evidence" value="ECO:0007669"/>
    <property type="project" value="InterPro"/>
</dbReference>
<dbReference type="Gene3D" id="3.40.50.2300">
    <property type="match status" value="2"/>
</dbReference>
<dbReference type="InterPro" id="IPR036388">
    <property type="entry name" value="WH-like_DNA-bd_sf"/>
</dbReference>
<dbReference type="InterPro" id="IPR046335">
    <property type="entry name" value="LacI/GalR-like_sensor"/>
</dbReference>
<sequence>MNRKELFESAKRYVVGRIAQELGTAERKLPTARRLAELAGCSYGTMRLVMAELEKEGFVRQRQGSGTYISERAGELAEPFLARKLLYFRSPHFGTPSNSFSEYLAAGLEAEAARRGWKVTSVTVTSHDEFLAAARSMGGCCDAVAYAPVSEPFTLDQIAALRMLRGKPFVLFNDYLNTTVHSVTIDNRRGGAMAASLLLSRNHRRIGLLFGEPRVRPCVERAIGFSEMLELAGIAPVIIDAEVDRDANRYDCAYRAVERELRRGLDITALFAVSDYSGWGALDALKDAGRRIPEDVSLISFDGLPFLDGLDPKLTAIRQPLPEILDRAFAILGGELPSGGYQTVVPPVFKPGESVRHLPDVAVEAPFRPLADRPCEYSL</sequence>
<dbReference type="Pfam" id="PF00392">
    <property type="entry name" value="GntR"/>
    <property type="match status" value="1"/>
</dbReference>
<dbReference type="PANTHER" id="PTHR30146">
    <property type="entry name" value="LACI-RELATED TRANSCRIPTIONAL REPRESSOR"/>
    <property type="match status" value="1"/>
</dbReference>
<accession>A0A844G1X5</accession>
<dbReference type="Proteomes" id="UP000435649">
    <property type="component" value="Unassembled WGS sequence"/>
</dbReference>
<dbReference type="SUPFAM" id="SSF53822">
    <property type="entry name" value="Periplasmic binding protein-like I"/>
    <property type="match status" value="1"/>
</dbReference>
<keyword evidence="3" id="KW-0804">Transcription</keyword>
<evidence type="ECO:0000313" key="5">
    <source>
        <dbReference type="EMBL" id="MST96568.1"/>
    </source>
</evidence>
<keyword evidence="1" id="KW-0805">Transcription regulation</keyword>
<dbReference type="Pfam" id="PF13377">
    <property type="entry name" value="Peripla_BP_3"/>
    <property type="match status" value="1"/>
</dbReference>
<evidence type="ECO:0000256" key="3">
    <source>
        <dbReference type="ARBA" id="ARBA00023163"/>
    </source>
</evidence>
<dbReference type="RefSeq" id="WP_106054494.1">
    <property type="nucleotide sequence ID" value="NZ_DBFCZM010000219.1"/>
</dbReference>
<evidence type="ECO:0000256" key="1">
    <source>
        <dbReference type="ARBA" id="ARBA00023015"/>
    </source>
</evidence>
<dbReference type="InterPro" id="IPR036390">
    <property type="entry name" value="WH_DNA-bd_sf"/>
</dbReference>
<evidence type="ECO:0000313" key="6">
    <source>
        <dbReference type="Proteomes" id="UP000435649"/>
    </source>
</evidence>
<organism evidence="5 6">
    <name type="scientific">Victivallis lenta</name>
    <dbReference type="NCBI Taxonomy" id="2606640"/>
    <lineage>
        <taxon>Bacteria</taxon>
        <taxon>Pseudomonadati</taxon>
        <taxon>Lentisphaerota</taxon>
        <taxon>Lentisphaeria</taxon>
        <taxon>Victivallales</taxon>
        <taxon>Victivallaceae</taxon>
        <taxon>Victivallis</taxon>
    </lineage>
</organism>
<feature type="domain" description="HTH gntR-type" evidence="4">
    <location>
        <begin position="4"/>
        <end position="72"/>
    </location>
</feature>
<comment type="caution">
    <text evidence="5">The sequence shown here is derived from an EMBL/GenBank/DDBJ whole genome shotgun (WGS) entry which is preliminary data.</text>
</comment>
<proteinExistence type="predicted"/>
<dbReference type="SUPFAM" id="SSF46785">
    <property type="entry name" value="Winged helix' DNA-binding domain"/>
    <property type="match status" value="1"/>
</dbReference>
<evidence type="ECO:0000256" key="2">
    <source>
        <dbReference type="ARBA" id="ARBA00023125"/>
    </source>
</evidence>
<dbReference type="InterPro" id="IPR000524">
    <property type="entry name" value="Tscrpt_reg_HTH_GntR"/>
</dbReference>
<name>A0A844G1X5_9BACT</name>
<dbReference type="AlphaFoldDB" id="A0A844G1X5"/>
<dbReference type="Gene3D" id="1.10.10.10">
    <property type="entry name" value="Winged helix-like DNA-binding domain superfamily/Winged helix DNA-binding domain"/>
    <property type="match status" value="1"/>
</dbReference>
<dbReference type="EMBL" id="VUNS01000004">
    <property type="protein sequence ID" value="MST96568.1"/>
    <property type="molecule type" value="Genomic_DNA"/>
</dbReference>
<keyword evidence="6" id="KW-1185">Reference proteome</keyword>
<reference evidence="5 6" key="1">
    <citation type="submission" date="2019-08" db="EMBL/GenBank/DDBJ databases">
        <title>In-depth cultivation of the pig gut microbiome towards novel bacterial diversity and tailored functional studies.</title>
        <authorList>
            <person name="Wylensek D."/>
            <person name="Hitch T.C.A."/>
            <person name="Clavel T."/>
        </authorList>
    </citation>
    <scope>NUCLEOTIDE SEQUENCE [LARGE SCALE GENOMIC DNA]</scope>
    <source>
        <strain evidence="5 6">BBE-744-WT-12</strain>
    </source>
</reference>